<evidence type="ECO:0000313" key="2">
    <source>
        <dbReference type="Proteomes" id="UP001066276"/>
    </source>
</evidence>
<gene>
    <name evidence="1" type="ORF">NDU88_001597</name>
</gene>
<evidence type="ECO:0000313" key="1">
    <source>
        <dbReference type="EMBL" id="KAJ1197749.1"/>
    </source>
</evidence>
<proteinExistence type="predicted"/>
<name>A0AAV7V887_PLEWA</name>
<dbReference type="EMBL" id="JANPWB010000003">
    <property type="protein sequence ID" value="KAJ1197749.1"/>
    <property type="molecule type" value="Genomic_DNA"/>
</dbReference>
<reference evidence="1" key="1">
    <citation type="journal article" date="2022" name="bioRxiv">
        <title>Sequencing and chromosome-scale assembly of the giantPleurodeles waltlgenome.</title>
        <authorList>
            <person name="Brown T."/>
            <person name="Elewa A."/>
            <person name="Iarovenko S."/>
            <person name="Subramanian E."/>
            <person name="Araus A.J."/>
            <person name="Petzold A."/>
            <person name="Susuki M."/>
            <person name="Suzuki K.-i.T."/>
            <person name="Hayashi T."/>
            <person name="Toyoda A."/>
            <person name="Oliveira C."/>
            <person name="Osipova E."/>
            <person name="Leigh N.D."/>
            <person name="Simon A."/>
            <person name="Yun M.H."/>
        </authorList>
    </citation>
    <scope>NUCLEOTIDE SEQUENCE</scope>
    <source>
        <strain evidence="1">20211129_DDA</strain>
        <tissue evidence="1">Liver</tissue>
    </source>
</reference>
<dbReference type="Proteomes" id="UP001066276">
    <property type="component" value="Chromosome 2_1"/>
</dbReference>
<dbReference type="AlphaFoldDB" id="A0AAV7V887"/>
<keyword evidence="2" id="KW-1185">Reference proteome</keyword>
<comment type="caution">
    <text evidence="1">The sequence shown here is derived from an EMBL/GenBank/DDBJ whole genome shotgun (WGS) entry which is preliminary data.</text>
</comment>
<sequence>MQAVADRYCYLADDIRRPAMGSQRTGGLPPVPHRRCSYLVKDIVPYAAAIHHVAHMARRLRCSQLGMQ</sequence>
<organism evidence="1 2">
    <name type="scientific">Pleurodeles waltl</name>
    <name type="common">Iberian ribbed newt</name>
    <dbReference type="NCBI Taxonomy" id="8319"/>
    <lineage>
        <taxon>Eukaryota</taxon>
        <taxon>Metazoa</taxon>
        <taxon>Chordata</taxon>
        <taxon>Craniata</taxon>
        <taxon>Vertebrata</taxon>
        <taxon>Euteleostomi</taxon>
        <taxon>Amphibia</taxon>
        <taxon>Batrachia</taxon>
        <taxon>Caudata</taxon>
        <taxon>Salamandroidea</taxon>
        <taxon>Salamandridae</taxon>
        <taxon>Pleurodelinae</taxon>
        <taxon>Pleurodeles</taxon>
    </lineage>
</organism>
<accession>A0AAV7V887</accession>
<protein>
    <submittedName>
        <fullName evidence="1">Uncharacterized protein</fullName>
    </submittedName>
</protein>